<feature type="non-terminal residue" evidence="2">
    <location>
        <position position="1"/>
    </location>
</feature>
<accession>A0A2K3JMQ0</accession>
<comment type="caution">
    <text evidence="2">The sequence shown here is derived from an EMBL/GenBank/DDBJ whole genome shotgun (WGS) entry which is preliminary data.</text>
</comment>
<proteinExistence type="predicted"/>
<reference evidence="2 3" key="2">
    <citation type="journal article" date="2017" name="Front. Plant Sci.">
        <title>Gene Classification and Mining of Molecular Markers Useful in Red Clover (Trifolium pratense) Breeding.</title>
        <authorList>
            <person name="Istvanek J."/>
            <person name="Dluhosova J."/>
            <person name="Dluhos P."/>
            <person name="Patkova L."/>
            <person name="Nedelnik J."/>
            <person name="Repkova J."/>
        </authorList>
    </citation>
    <scope>NUCLEOTIDE SEQUENCE [LARGE SCALE GENOMIC DNA]</scope>
    <source>
        <strain evidence="3">cv. Tatra</strain>
        <tissue evidence="2">Young leaves</tissue>
    </source>
</reference>
<dbReference type="EMBL" id="ASHM01071040">
    <property type="protein sequence ID" value="PNX55304.1"/>
    <property type="molecule type" value="Genomic_DNA"/>
</dbReference>
<evidence type="ECO:0000313" key="3">
    <source>
        <dbReference type="Proteomes" id="UP000236291"/>
    </source>
</evidence>
<evidence type="ECO:0000256" key="1">
    <source>
        <dbReference type="SAM" id="MobiDB-lite"/>
    </source>
</evidence>
<dbReference type="Proteomes" id="UP000236291">
    <property type="component" value="Unassembled WGS sequence"/>
</dbReference>
<sequence>VHVNASDSRRGQGRGRGSSHSSFAQGGNRKHGFPPHYGRSTTANNASLESLEEREDLDDTKSVKGNSSNDVFGFTKDQYNQLLTLLQTSNASTSNNASTSSKVNIVSGHVASGTTQLAYSFNSSVFGSWIVDSGKEELEDDWFG</sequence>
<evidence type="ECO:0000313" key="2">
    <source>
        <dbReference type="EMBL" id="PNX55304.1"/>
    </source>
</evidence>
<organism evidence="2 3">
    <name type="scientific">Trifolium pratense</name>
    <name type="common">Red clover</name>
    <dbReference type="NCBI Taxonomy" id="57577"/>
    <lineage>
        <taxon>Eukaryota</taxon>
        <taxon>Viridiplantae</taxon>
        <taxon>Streptophyta</taxon>
        <taxon>Embryophyta</taxon>
        <taxon>Tracheophyta</taxon>
        <taxon>Spermatophyta</taxon>
        <taxon>Magnoliopsida</taxon>
        <taxon>eudicotyledons</taxon>
        <taxon>Gunneridae</taxon>
        <taxon>Pentapetalae</taxon>
        <taxon>rosids</taxon>
        <taxon>fabids</taxon>
        <taxon>Fabales</taxon>
        <taxon>Fabaceae</taxon>
        <taxon>Papilionoideae</taxon>
        <taxon>50 kb inversion clade</taxon>
        <taxon>NPAAA clade</taxon>
        <taxon>Hologalegina</taxon>
        <taxon>IRL clade</taxon>
        <taxon>Trifolieae</taxon>
        <taxon>Trifolium</taxon>
    </lineage>
</organism>
<gene>
    <name evidence="2" type="ORF">L195_g048931</name>
</gene>
<protein>
    <submittedName>
        <fullName evidence="2">Uncharacterized protein</fullName>
    </submittedName>
</protein>
<feature type="region of interest" description="Disordered" evidence="1">
    <location>
        <begin position="1"/>
        <end position="73"/>
    </location>
</feature>
<dbReference type="AlphaFoldDB" id="A0A2K3JMQ0"/>
<name>A0A2K3JMQ0_TRIPR</name>
<reference evidence="2 3" key="1">
    <citation type="journal article" date="2014" name="Am. J. Bot.">
        <title>Genome assembly and annotation for red clover (Trifolium pratense; Fabaceae).</title>
        <authorList>
            <person name="Istvanek J."/>
            <person name="Jaros M."/>
            <person name="Krenek A."/>
            <person name="Repkova J."/>
        </authorList>
    </citation>
    <scope>NUCLEOTIDE SEQUENCE [LARGE SCALE GENOMIC DNA]</scope>
    <source>
        <strain evidence="3">cv. Tatra</strain>
        <tissue evidence="2">Young leaves</tissue>
    </source>
</reference>